<dbReference type="InterPro" id="IPR023170">
    <property type="entry name" value="HhH_base_excis_C"/>
</dbReference>
<evidence type="ECO:0000259" key="13">
    <source>
        <dbReference type="SMART" id="SM00478"/>
    </source>
</evidence>
<keyword evidence="7 12" id="KW-0411">Iron-sulfur</keyword>
<evidence type="ECO:0000256" key="12">
    <source>
        <dbReference type="HAMAP-Rule" id="MF_00942"/>
    </source>
</evidence>
<evidence type="ECO:0000313" key="15">
    <source>
        <dbReference type="Proteomes" id="UP000064243"/>
    </source>
</evidence>
<evidence type="ECO:0000313" key="14">
    <source>
        <dbReference type="EMBL" id="KVW98057.1"/>
    </source>
</evidence>
<dbReference type="Gene3D" id="1.10.1670.10">
    <property type="entry name" value="Helix-hairpin-Helix base-excision DNA repair enzymes (C-terminal)"/>
    <property type="match status" value="1"/>
</dbReference>
<dbReference type="InterPro" id="IPR003265">
    <property type="entry name" value="HhH-GPD_domain"/>
</dbReference>
<dbReference type="Pfam" id="PF00730">
    <property type="entry name" value="HhH-GPD"/>
    <property type="match status" value="1"/>
</dbReference>
<dbReference type="InterPro" id="IPR004035">
    <property type="entry name" value="Endouclease-III_FeS-bd_BS"/>
</dbReference>
<evidence type="ECO:0000256" key="1">
    <source>
        <dbReference type="ARBA" id="ARBA00008343"/>
    </source>
</evidence>
<dbReference type="InterPro" id="IPR005759">
    <property type="entry name" value="Nth"/>
</dbReference>
<gene>
    <name evidence="12" type="primary">nth</name>
    <name evidence="14" type="ORF">ABW22_03330</name>
</gene>
<dbReference type="RefSeq" id="WP_059751938.1">
    <property type="nucleotide sequence ID" value="NZ_LDUG01000011.1"/>
</dbReference>
<keyword evidence="6 12" id="KW-0408">Iron</keyword>
<proteinExistence type="inferred from homology"/>
<dbReference type="PROSITE" id="PS00764">
    <property type="entry name" value="ENDONUCLEASE_III_1"/>
    <property type="match status" value="1"/>
</dbReference>
<comment type="cofactor">
    <cofactor evidence="12">
        <name>[4Fe-4S] cluster</name>
        <dbReference type="ChEBI" id="CHEBI:49883"/>
    </cofactor>
    <text evidence="12">Binds 1 [4Fe-4S] cluster.</text>
</comment>
<evidence type="ECO:0000256" key="6">
    <source>
        <dbReference type="ARBA" id="ARBA00023004"/>
    </source>
</evidence>
<evidence type="ECO:0000256" key="3">
    <source>
        <dbReference type="ARBA" id="ARBA00022723"/>
    </source>
</evidence>
<dbReference type="Proteomes" id="UP000064243">
    <property type="component" value="Unassembled WGS sequence"/>
</dbReference>
<dbReference type="FunFam" id="1.10.1670.10:FF:000001">
    <property type="entry name" value="Endonuclease III"/>
    <property type="match status" value="1"/>
</dbReference>
<dbReference type="GO" id="GO:0140078">
    <property type="term" value="F:class I DNA-(apurinic or apyrimidinic site) endonuclease activity"/>
    <property type="evidence" value="ECO:0007669"/>
    <property type="project" value="UniProtKB-EC"/>
</dbReference>
<evidence type="ECO:0000256" key="11">
    <source>
        <dbReference type="ARBA" id="ARBA00023295"/>
    </source>
</evidence>
<dbReference type="GO" id="GO:0003677">
    <property type="term" value="F:DNA binding"/>
    <property type="evidence" value="ECO:0007669"/>
    <property type="project" value="UniProtKB-UniRule"/>
</dbReference>
<keyword evidence="9 12" id="KW-0234">DNA repair</keyword>
<dbReference type="Gene3D" id="1.10.340.30">
    <property type="entry name" value="Hypothetical protein, domain 2"/>
    <property type="match status" value="1"/>
</dbReference>
<comment type="similarity">
    <text evidence="1 12">Belongs to the Nth/MutY family.</text>
</comment>
<dbReference type="InterPro" id="IPR011257">
    <property type="entry name" value="DNA_glycosylase"/>
</dbReference>
<keyword evidence="10 12" id="KW-0456">Lyase</keyword>
<keyword evidence="5 12" id="KW-0378">Hydrolase</keyword>
<evidence type="ECO:0000256" key="5">
    <source>
        <dbReference type="ARBA" id="ARBA00022801"/>
    </source>
</evidence>
<feature type="binding site" evidence="12">
    <location>
        <position position="185"/>
    </location>
    <ligand>
        <name>[4Fe-4S] cluster</name>
        <dbReference type="ChEBI" id="CHEBI:49883"/>
    </ligand>
</feature>
<feature type="binding site" evidence="12">
    <location>
        <position position="192"/>
    </location>
    <ligand>
        <name>[4Fe-4S] cluster</name>
        <dbReference type="ChEBI" id="CHEBI:49883"/>
    </ligand>
</feature>
<dbReference type="FunFam" id="1.10.340.30:FF:000001">
    <property type="entry name" value="Endonuclease III"/>
    <property type="match status" value="1"/>
</dbReference>
<dbReference type="SUPFAM" id="SSF48150">
    <property type="entry name" value="DNA-glycosylase"/>
    <property type="match status" value="1"/>
</dbReference>
<dbReference type="EC" id="4.2.99.18" evidence="12"/>
<dbReference type="AlphaFoldDB" id="A0A125BDA6"/>
<reference evidence="14 15" key="1">
    <citation type="journal article" date="2015" name="Appl. Environ. Microbiol.">
        <title>Aerobic and Anaerobic Thiosulfate Oxidation by a Cold-Adapted, Subglacial Chemoautotroph.</title>
        <authorList>
            <person name="Harrold Z.R."/>
            <person name="Skidmore M.L."/>
            <person name="Hamilton T.L."/>
            <person name="Desch L."/>
            <person name="Amada K."/>
            <person name="van Gelder W."/>
            <person name="Glover K."/>
            <person name="Roden E.E."/>
            <person name="Boyd E.S."/>
        </authorList>
    </citation>
    <scope>NUCLEOTIDE SEQUENCE [LARGE SCALE GENOMIC DNA]</scope>
    <source>
        <strain evidence="14 15">RG</strain>
    </source>
</reference>
<feature type="binding site" evidence="12">
    <location>
        <position position="195"/>
    </location>
    <ligand>
        <name>[4Fe-4S] cluster</name>
        <dbReference type="ChEBI" id="CHEBI:49883"/>
    </ligand>
</feature>
<organism evidence="14 15">
    <name type="scientific">Thiobacillus denitrificans</name>
    <dbReference type="NCBI Taxonomy" id="36861"/>
    <lineage>
        <taxon>Bacteria</taxon>
        <taxon>Pseudomonadati</taxon>
        <taxon>Pseudomonadota</taxon>
        <taxon>Betaproteobacteria</taxon>
        <taxon>Nitrosomonadales</taxon>
        <taxon>Thiobacillaceae</taxon>
        <taxon>Thiobacillus</taxon>
    </lineage>
</organism>
<protein>
    <recommendedName>
        <fullName evidence="12">Endonuclease III</fullName>
        <ecNumber evidence="12">4.2.99.18</ecNumber>
    </recommendedName>
    <alternativeName>
        <fullName evidence="12">DNA-(apurinic or apyrimidinic site) lyase</fullName>
    </alternativeName>
</protein>
<keyword evidence="8 12" id="KW-0238">DNA-binding</keyword>
<dbReference type="PATRIC" id="fig|36861.3.peg.107"/>
<evidence type="ECO:0000256" key="9">
    <source>
        <dbReference type="ARBA" id="ARBA00023204"/>
    </source>
</evidence>
<dbReference type="GO" id="GO:0046872">
    <property type="term" value="F:metal ion binding"/>
    <property type="evidence" value="ECO:0007669"/>
    <property type="project" value="UniProtKB-KW"/>
</dbReference>
<dbReference type="PANTHER" id="PTHR10359">
    <property type="entry name" value="A/G-SPECIFIC ADENINE GLYCOSYLASE/ENDONUCLEASE III"/>
    <property type="match status" value="1"/>
</dbReference>
<name>A0A125BDA6_THIDE</name>
<evidence type="ECO:0000256" key="7">
    <source>
        <dbReference type="ARBA" id="ARBA00023014"/>
    </source>
</evidence>
<evidence type="ECO:0000256" key="2">
    <source>
        <dbReference type="ARBA" id="ARBA00022485"/>
    </source>
</evidence>
<dbReference type="SMART" id="SM00478">
    <property type="entry name" value="ENDO3c"/>
    <property type="match status" value="1"/>
</dbReference>
<dbReference type="EMBL" id="LDUG01000011">
    <property type="protein sequence ID" value="KVW98057.1"/>
    <property type="molecule type" value="Genomic_DNA"/>
</dbReference>
<comment type="catalytic activity">
    <reaction evidence="12">
        <text>2'-deoxyribonucleotide-(2'-deoxyribose 5'-phosphate)-2'-deoxyribonucleotide-DNA = a 3'-end 2'-deoxyribonucleotide-(2,3-dehydro-2,3-deoxyribose 5'-phosphate)-DNA + a 5'-end 5'-phospho-2'-deoxyribonucleoside-DNA + H(+)</text>
        <dbReference type="Rhea" id="RHEA:66592"/>
        <dbReference type="Rhea" id="RHEA-COMP:13180"/>
        <dbReference type="Rhea" id="RHEA-COMP:16897"/>
        <dbReference type="Rhea" id="RHEA-COMP:17067"/>
        <dbReference type="ChEBI" id="CHEBI:15378"/>
        <dbReference type="ChEBI" id="CHEBI:136412"/>
        <dbReference type="ChEBI" id="CHEBI:157695"/>
        <dbReference type="ChEBI" id="CHEBI:167181"/>
        <dbReference type="EC" id="4.2.99.18"/>
    </reaction>
</comment>
<accession>A0A125BDA6</accession>
<keyword evidence="11 12" id="KW-0326">Glycosidase</keyword>
<dbReference type="GO" id="GO:0019104">
    <property type="term" value="F:DNA N-glycosylase activity"/>
    <property type="evidence" value="ECO:0007669"/>
    <property type="project" value="UniProtKB-UniRule"/>
</dbReference>
<keyword evidence="4 12" id="KW-0227">DNA damage</keyword>
<dbReference type="PIRSF" id="PIRSF001435">
    <property type="entry name" value="Nth"/>
    <property type="match status" value="1"/>
</dbReference>
<evidence type="ECO:0000256" key="10">
    <source>
        <dbReference type="ARBA" id="ARBA00023239"/>
    </source>
</evidence>
<comment type="caution">
    <text evidence="14">The sequence shown here is derived from an EMBL/GenBank/DDBJ whole genome shotgun (WGS) entry which is preliminary data.</text>
</comment>
<dbReference type="OrthoDB" id="9800977at2"/>
<dbReference type="PANTHER" id="PTHR10359:SF18">
    <property type="entry name" value="ENDONUCLEASE III"/>
    <property type="match status" value="1"/>
</dbReference>
<keyword evidence="2 12" id="KW-0004">4Fe-4S</keyword>
<dbReference type="GO" id="GO:0051539">
    <property type="term" value="F:4 iron, 4 sulfur cluster binding"/>
    <property type="evidence" value="ECO:0007669"/>
    <property type="project" value="UniProtKB-UniRule"/>
</dbReference>
<feature type="domain" description="HhH-GPD" evidence="13">
    <location>
        <begin position="36"/>
        <end position="183"/>
    </location>
</feature>
<dbReference type="HAMAP" id="MF_00942">
    <property type="entry name" value="Nth"/>
    <property type="match status" value="1"/>
</dbReference>
<dbReference type="NCBIfam" id="TIGR01083">
    <property type="entry name" value="nth"/>
    <property type="match status" value="1"/>
</dbReference>
<keyword evidence="3 12" id="KW-0479">Metal-binding</keyword>
<evidence type="ECO:0000256" key="8">
    <source>
        <dbReference type="ARBA" id="ARBA00023125"/>
    </source>
</evidence>
<sequence>MADAGKITALLLKKYPEPKLALHYRNPLELLIAVILSAQCTDARVNEVTATLFKKYRKAQDYAAADPAVLEEEIRSTGFYKNKTRSVIACCQKLVADFHGEVSQTLEALTTLPGAGRKTANMVLGNAFGVPAIAVDTHVLRVSNRLGLAHSDDPQAVEEVLMRQVAKDKWTAFGNAMILHGRETCIARKPRCPECMLRAVCEWPDKY</sequence>
<dbReference type="GO" id="GO:0006285">
    <property type="term" value="P:base-excision repair, AP site formation"/>
    <property type="evidence" value="ECO:0007669"/>
    <property type="project" value="TreeGrafter"/>
</dbReference>
<dbReference type="CDD" id="cd00056">
    <property type="entry name" value="ENDO3c"/>
    <property type="match status" value="1"/>
</dbReference>
<evidence type="ECO:0000256" key="4">
    <source>
        <dbReference type="ARBA" id="ARBA00022763"/>
    </source>
</evidence>
<comment type="function">
    <text evidence="12">DNA repair enzyme that has both DNA N-glycosylase activity and AP-lyase activity. The DNA N-glycosylase activity releases various damaged pyrimidines from DNA by cleaving the N-glycosidic bond, leaving an AP (apurinic/apyrimidinic) site. The AP-lyase activity cleaves the phosphodiester bond 3' to the AP site by a beta-elimination, leaving a 3'-terminal unsaturated sugar and a product with a terminal 5'-phosphate.</text>
</comment>
<keyword evidence="15" id="KW-1185">Reference proteome</keyword>
<feature type="binding site" evidence="12">
    <location>
        <position position="201"/>
    </location>
    <ligand>
        <name>[4Fe-4S] cluster</name>
        <dbReference type="ChEBI" id="CHEBI:49883"/>
    </ligand>
</feature>